<organism evidence="1 2">
    <name type="scientific">Corchorus olitorius</name>
    <dbReference type="NCBI Taxonomy" id="93759"/>
    <lineage>
        <taxon>Eukaryota</taxon>
        <taxon>Viridiplantae</taxon>
        <taxon>Streptophyta</taxon>
        <taxon>Embryophyta</taxon>
        <taxon>Tracheophyta</taxon>
        <taxon>Spermatophyta</taxon>
        <taxon>Magnoliopsida</taxon>
        <taxon>eudicotyledons</taxon>
        <taxon>Gunneridae</taxon>
        <taxon>Pentapetalae</taxon>
        <taxon>rosids</taxon>
        <taxon>malvids</taxon>
        <taxon>Malvales</taxon>
        <taxon>Malvaceae</taxon>
        <taxon>Grewioideae</taxon>
        <taxon>Apeibeae</taxon>
        <taxon>Corchorus</taxon>
    </lineage>
</organism>
<dbReference type="AlphaFoldDB" id="A0A1R3K8S0"/>
<protein>
    <submittedName>
        <fullName evidence="1">Uncharacterized protein</fullName>
    </submittedName>
</protein>
<name>A0A1R3K8S0_9ROSI</name>
<evidence type="ECO:0000313" key="1">
    <source>
        <dbReference type="EMBL" id="OMP03456.1"/>
    </source>
</evidence>
<comment type="caution">
    <text evidence="1">The sequence shown here is derived from an EMBL/GenBank/DDBJ whole genome shotgun (WGS) entry which is preliminary data.</text>
</comment>
<accession>A0A1R3K8S0</accession>
<proteinExistence type="predicted"/>
<dbReference type="Proteomes" id="UP000187203">
    <property type="component" value="Unassembled WGS sequence"/>
</dbReference>
<keyword evidence="2" id="KW-1185">Reference proteome</keyword>
<sequence length="40" mass="4548">MFAFSLFRLWHGSSITKIKLLPETLRTFSSSISGWPSFNG</sequence>
<gene>
    <name evidence="1" type="ORF">COLO4_10412</name>
</gene>
<evidence type="ECO:0000313" key="2">
    <source>
        <dbReference type="Proteomes" id="UP000187203"/>
    </source>
</evidence>
<dbReference type="EMBL" id="AWUE01014502">
    <property type="protein sequence ID" value="OMP03456.1"/>
    <property type="molecule type" value="Genomic_DNA"/>
</dbReference>
<reference evidence="2" key="1">
    <citation type="submission" date="2013-09" db="EMBL/GenBank/DDBJ databases">
        <title>Corchorus olitorius genome sequencing.</title>
        <authorList>
            <person name="Alam M."/>
            <person name="Haque M.S."/>
            <person name="Islam M.S."/>
            <person name="Emdad E.M."/>
            <person name="Islam M.M."/>
            <person name="Ahmed B."/>
            <person name="Halim A."/>
            <person name="Hossen Q.M.M."/>
            <person name="Hossain M.Z."/>
            <person name="Ahmed R."/>
            <person name="Khan M.M."/>
            <person name="Islam R."/>
            <person name="Rashid M.M."/>
            <person name="Khan S.A."/>
            <person name="Rahman M.S."/>
            <person name="Alam M."/>
            <person name="Yahiya A.S."/>
            <person name="Khan M.S."/>
            <person name="Azam M.S."/>
            <person name="Haque T."/>
            <person name="Lashkar M.Z.H."/>
            <person name="Akhand A.I."/>
            <person name="Morshed G."/>
            <person name="Roy S."/>
            <person name="Uddin K.S."/>
            <person name="Rabeya T."/>
            <person name="Hossain A.S."/>
            <person name="Chowdhury A."/>
            <person name="Snigdha A.R."/>
            <person name="Mortoza M.S."/>
            <person name="Matin S.A."/>
            <person name="Hoque S.M.E."/>
            <person name="Islam M.K."/>
            <person name="Roy D.K."/>
            <person name="Haider R."/>
            <person name="Moosa M.M."/>
            <person name="Elias S.M."/>
            <person name="Hasan A.M."/>
            <person name="Jahan S."/>
            <person name="Shafiuddin M."/>
            <person name="Mahmood N."/>
            <person name="Shommy N.S."/>
        </authorList>
    </citation>
    <scope>NUCLEOTIDE SEQUENCE [LARGE SCALE GENOMIC DNA]</scope>
    <source>
        <strain evidence="2">cv. O-4</strain>
    </source>
</reference>